<dbReference type="InterPro" id="IPR029016">
    <property type="entry name" value="GAF-like_dom_sf"/>
</dbReference>
<dbReference type="SUPFAM" id="SSF55781">
    <property type="entry name" value="GAF domain-like"/>
    <property type="match status" value="1"/>
</dbReference>
<protein>
    <submittedName>
        <fullName evidence="3">GAF domain-containing protein</fullName>
    </submittedName>
</protein>
<proteinExistence type="predicted"/>
<gene>
    <name evidence="3" type="ORF">I8J32_005105</name>
</gene>
<dbReference type="KEGG" id="lsf:I8J32_005105"/>
<accession>A0A975ASS7</accession>
<evidence type="ECO:0000313" key="3">
    <source>
        <dbReference type="EMBL" id="QSX79264.1"/>
    </source>
</evidence>
<feature type="compositionally biased region" description="Gly residues" evidence="1">
    <location>
        <begin position="370"/>
        <end position="381"/>
    </location>
</feature>
<dbReference type="AlphaFoldDB" id="A0A975ASS7"/>
<organism evidence="3 4">
    <name type="scientific">Agrilutibacter solisilvae</name>
    <dbReference type="NCBI Taxonomy" id="2763317"/>
    <lineage>
        <taxon>Bacteria</taxon>
        <taxon>Pseudomonadati</taxon>
        <taxon>Pseudomonadota</taxon>
        <taxon>Gammaproteobacteria</taxon>
        <taxon>Lysobacterales</taxon>
        <taxon>Lysobacteraceae</taxon>
        <taxon>Agrilutibacter</taxon>
    </lineage>
</organism>
<evidence type="ECO:0000313" key="4">
    <source>
        <dbReference type="Proteomes" id="UP000639274"/>
    </source>
</evidence>
<dbReference type="Pfam" id="PF13185">
    <property type="entry name" value="GAF_2"/>
    <property type="match status" value="1"/>
</dbReference>
<evidence type="ECO:0000259" key="2">
    <source>
        <dbReference type="SMART" id="SM00065"/>
    </source>
</evidence>
<sequence length="390" mass="41839">MLVITRRKPIAMASFHSADRGPFVPAYRPDAPLRVLMVGLEAHECERVQGWLRLPHIVLRTCIAETASAQARALGPNVLIVEAREELRTQVLQRLLDECRSAEPGVLLLLEPHDAAPAIAAARPLFLRRPFNRARLVAAVEQAAMPWQASAAAQWHERQQREEVETLLDLALDLTSQLELPELLQHLADAARHLTGAAYAALFRHGGGEGRPCTLAALSGAPRAAFEGFGMPGETSLLAPTFAGERITRCDDVHVHPRYGRDEPHHGLPPGHLPVRSYLGVPVVSREGQIFGALLLGHGEPRVFTRRSERLAEAIAAQVATAIDHHRHSAGSEATAATQATGPGARDELARFGLDAPVQAPAPAPAPPMGAGGRSLSGGPGRDAPRPAPY</sequence>
<name>A0A975ASS7_9GAMM</name>
<dbReference type="Proteomes" id="UP000639274">
    <property type="component" value="Chromosome"/>
</dbReference>
<dbReference type="Gene3D" id="3.30.450.40">
    <property type="match status" value="1"/>
</dbReference>
<feature type="region of interest" description="Disordered" evidence="1">
    <location>
        <begin position="325"/>
        <end position="390"/>
    </location>
</feature>
<dbReference type="InterPro" id="IPR003018">
    <property type="entry name" value="GAF"/>
</dbReference>
<evidence type="ECO:0000256" key="1">
    <source>
        <dbReference type="SAM" id="MobiDB-lite"/>
    </source>
</evidence>
<keyword evidence="4" id="KW-1185">Reference proteome</keyword>
<dbReference type="SMART" id="SM00065">
    <property type="entry name" value="GAF"/>
    <property type="match status" value="1"/>
</dbReference>
<feature type="domain" description="GAF" evidence="2">
    <location>
        <begin position="179"/>
        <end position="333"/>
    </location>
</feature>
<dbReference type="EMBL" id="CP071518">
    <property type="protein sequence ID" value="QSX79264.1"/>
    <property type="molecule type" value="Genomic_DNA"/>
</dbReference>
<dbReference type="RefSeq" id="WP_207526801.1">
    <property type="nucleotide sequence ID" value="NZ_CP071518.1"/>
</dbReference>
<reference evidence="3 4" key="1">
    <citation type="submission" date="2021-03" db="EMBL/GenBank/DDBJ databases">
        <title>Lysobacter sp. nov. isolated from soil of gangwondo yeongwol, south Korea.</title>
        <authorList>
            <person name="Kim K.R."/>
            <person name="Kim K.H."/>
            <person name="Jeon C.O."/>
        </authorList>
    </citation>
    <scope>NUCLEOTIDE SEQUENCE [LARGE SCALE GENOMIC DNA]</scope>
    <source>
        <strain evidence="3 4">R19</strain>
    </source>
</reference>